<dbReference type="InParanoid" id="A0A5R8QAL3"/>
<dbReference type="AlphaFoldDB" id="A0A5R8QAL3"/>
<name>A0A5R8QAL3_9FIRM</name>
<dbReference type="Proteomes" id="UP000306912">
    <property type="component" value="Unassembled WGS sequence"/>
</dbReference>
<dbReference type="RefSeq" id="WP_138191169.1">
    <property type="nucleotide sequence ID" value="NZ_VBWP01000006.1"/>
</dbReference>
<accession>A0A5R8QAL3</accession>
<keyword evidence="2" id="KW-1185">Reference proteome</keyword>
<protein>
    <submittedName>
        <fullName evidence="1">Uncharacterized protein</fullName>
    </submittedName>
</protein>
<gene>
    <name evidence="1" type="ORF">FEZ08_07805</name>
</gene>
<evidence type="ECO:0000313" key="1">
    <source>
        <dbReference type="EMBL" id="TLG72943.1"/>
    </source>
</evidence>
<sequence>MQKNVDRIEHKFLQIFPEGLSGDDWNNAGKRHNPDKIFEIFQTELTKEALELTLDSGDYEETIDAITAAVRRVSVISVFEKFAFKNYIAHQEIHGPFLEALYQFMYNFNEESFDGLVSVLLRYRHEKNTNPAKWPVVSFFKAYADPDNYVFVKPNTVKGEARVMEWDIQYKSMPNYQTYMQVMEMVKAFRKHSTLCQNENLMITQAVMFCALEL</sequence>
<reference evidence="1 2" key="1">
    <citation type="submission" date="2019-05" db="EMBL/GenBank/DDBJ databases">
        <title>Culicoidintestinum kansasii gen. nov., sp. nov. from the gastrointestinal tract of the biting midge, Culicoides sonorensis.</title>
        <authorList>
            <person name="Neupane S."/>
            <person name="Ghosh A."/>
            <person name="Gunther S."/>
            <person name="Martin K."/>
            <person name="Zurek L."/>
        </authorList>
    </citation>
    <scope>NUCLEOTIDE SEQUENCE [LARGE SCALE GENOMIC DNA]</scope>
    <source>
        <strain evidence="1 2">CS-1</strain>
    </source>
</reference>
<organism evidence="1 2">
    <name type="scientific">Culicoidibacter larvae</name>
    <dbReference type="NCBI Taxonomy" id="2579976"/>
    <lineage>
        <taxon>Bacteria</taxon>
        <taxon>Bacillati</taxon>
        <taxon>Bacillota</taxon>
        <taxon>Culicoidibacteria</taxon>
        <taxon>Culicoidibacterales</taxon>
        <taxon>Culicoidibacteraceae</taxon>
        <taxon>Culicoidibacter</taxon>
    </lineage>
</organism>
<evidence type="ECO:0000313" key="2">
    <source>
        <dbReference type="Proteomes" id="UP000306912"/>
    </source>
</evidence>
<dbReference type="EMBL" id="VBWP01000006">
    <property type="protein sequence ID" value="TLG72943.1"/>
    <property type="molecule type" value="Genomic_DNA"/>
</dbReference>
<dbReference type="OrthoDB" id="5871096at2"/>
<comment type="caution">
    <text evidence="1">The sequence shown here is derived from an EMBL/GenBank/DDBJ whole genome shotgun (WGS) entry which is preliminary data.</text>
</comment>
<proteinExistence type="predicted"/>